<evidence type="ECO:0000256" key="9">
    <source>
        <dbReference type="ARBA" id="ARBA00022840"/>
    </source>
</evidence>
<reference evidence="18 19" key="1">
    <citation type="submission" date="2016-10" db="EMBL/GenBank/DDBJ databases">
        <authorList>
            <person name="de Groot N.N."/>
        </authorList>
    </citation>
    <scope>NUCLEOTIDE SEQUENCE [LARGE SCALE GENOMIC DNA]</scope>
    <source>
        <strain evidence="18 19">DSM 19706</strain>
    </source>
</reference>
<dbReference type="EMBL" id="FOHK01000006">
    <property type="protein sequence ID" value="SET28812.1"/>
    <property type="molecule type" value="Genomic_DNA"/>
</dbReference>
<keyword evidence="9 14" id="KW-0067">ATP-binding</keyword>
<dbReference type="GO" id="GO:0003677">
    <property type="term" value="F:DNA binding"/>
    <property type="evidence" value="ECO:0007669"/>
    <property type="project" value="UniProtKB-KW"/>
</dbReference>
<dbReference type="GO" id="GO:0005524">
    <property type="term" value="F:ATP binding"/>
    <property type="evidence" value="ECO:0007669"/>
    <property type="project" value="UniProtKB-UniRule"/>
</dbReference>
<feature type="binding site" evidence="14">
    <location>
        <begin position="477"/>
        <end position="484"/>
    </location>
    <ligand>
        <name>ATP</name>
        <dbReference type="ChEBI" id="CHEBI:30616"/>
    </ligand>
</feature>
<dbReference type="CDD" id="cd01127">
    <property type="entry name" value="TrwB_TraG_TraD_VirD4"/>
    <property type="match status" value="1"/>
</dbReference>
<evidence type="ECO:0000256" key="8">
    <source>
        <dbReference type="ARBA" id="ARBA00022829"/>
    </source>
</evidence>
<dbReference type="OrthoDB" id="9807790at2"/>
<organism evidence="18 19">
    <name type="scientific">Thalassotalea agarivorans</name>
    <name type="common">Thalassomonas agarivorans</name>
    <dbReference type="NCBI Taxonomy" id="349064"/>
    <lineage>
        <taxon>Bacteria</taxon>
        <taxon>Pseudomonadati</taxon>
        <taxon>Pseudomonadota</taxon>
        <taxon>Gammaproteobacteria</taxon>
        <taxon>Alteromonadales</taxon>
        <taxon>Colwelliaceae</taxon>
        <taxon>Thalassotalea</taxon>
    </lineage>
</organism>
<dbReference type="Pfam" id="PF13491">
    <property type="entry name" value="FtsK_4TM"/>
    <property type="match status" value="1"/>
</dbReference>
<dbReference type="InterPro" id="IPR036390">
    <property type="entry name" value="WH_DNA-bd_sf"/>
</dbReference>
<evidence type="ECO:0000256" key="14">
    <source>
        <dbReference type="PROSITE-ProRule" id="PRU00289"/>
    </source>
</evidence>
<evidence type="ECO:0000256" key="4">
    <source>
        <dbReference type="ARBA" id="ARBA00022475"/>
    </source>
</evidence>
<dbReference type="GO" id="GO:0007059">
    <property type="term" value="P:chromosome segregation"/>
    <property type="evidence" value="ECO:0007669"/>
    <property type="project" value="UniProtKB-KW"/>
</dbReference>
<dbReference type="RefSeq" id="WP_093328815.1">
    <property type="nucleotide sequence ID" value="NZ_AP027363.1"/>
</dbReference>
<feature type="transmembrane region" description="Helical" evidence="16">
    <location>
        <begin position="74"/>
        <end position="98"/>
    </location>
</feature>
<sequence length="820" mass="90061">MDVTLSSETHSQPNQLTGVQRLLEAGLLVTTVFSMFLMLAIYTFDPADPGWSQTGYQTPIRNLGGAVGAYLSDMLLSVFGFFAYFIPFIIAVMGWMLFQRIHALMQIDYLTLGLRIIGFILFTLGITALLSMHSDDIHYFSAGGILGDYTSSAFIPYFSIAGSNLLFLMLLGSGFVLLTGFSFLTFIDKTGEYAIKGAIYLKGVPAIIKEKFGTGDIEHDAASDKVKIEAYQTPMVEQEEVKQAFTALQEADDEQSKESVRAVKEEPFLNIDELLNTPIDKEDVVEEDDDVETEALADDDVVEEVSTATRTKKTTAKTSMDKYKGMPSIELLDRADKNENPINQEELDQVSRLVEAKLLDFNVQAQVVAVYPGPVITRFELDLAPGVKVSKISNLSKDLARSLSAISVRVVEVIPGKSVIGLELPNKHREIVHLSEVIACDKFAKSKSPLTMVLGKDIAGDPVVVDLAKMPHLLVAGTTGSGKSVGVNTMILSLMYKSTPEDVRLIMIDPKMLELSVYEGIPHLLAEVVTDMKEAANALRWCVGEMERRYKLMSAMGVRNLKGFNQKVEQAIKAGQPLTDPLWKPGESMDETAPELTKLPAIVVVVDEFADMMMIVGKKVEELIARIAQKARAAGIHLVLATQRPSVDVITGLIKANIPTRIAFQVSSRIDSRTILDQQGAEQLLGQGDMLYLPPGSGVPTRVHGAFVDDHEVHAVVSDWKSRGEPNYLDEILSGESEQEILLPGEQPENGESELDALYDEAVMFVTESRRVSISSVQRKFRIGYNRAARIVEEMQMQGVVSSPGHNGAREVLAPPPVKD</sequence>
<keyword evidence="4" id="KW-1003">Cell membrane</keyword>
<dbReference type="InterPro" id="IPR041027">
    <property type="entry name" value="FtsK_alpha"/>
</dbReference>
<keyword evidence="11" id="KW-0238">DNA-binding</keyword>
<keyword evidence="7 14" id="KW-0547">Nucleotide-binding</keyword>
<keyword evidence="5" id="KW-0132">Cell division</keyword>
<feature type="domain" description="FtsK" evidence="17">
    <location>
        <begin position="460"/>
        <end position="673"/>
    </location>
</feature>
<evidence type="ECO:0000259" key="17">
    <source>
        <dbReference type="PROSITE" id="PS50901"/>
    </source>
</evidence>
<dbReference type="PANTHER" id="PTHR22683:SF41">
    <property type="entry name" value="DNA TRANSLOCASE FTSK"/>
    <property type="match status" value="1"/>
</dbReference>
<proteinExistence type="inferred from homology"/>
<keyword evidence="19" id="KW-1185">Reference proteome</keyword>
<dbReference type="Gene3D" id="3.40.50.300">
    <property type="entry name" value="P-loop containing nucleotide triphosphate hydrolases"/>
    <property type="match status" value="1"/>
</dbReference>
<evidence type="ECO:0000256" key="7">
    <source>
        <dbReference type="ARBA" id="ARBA00022741"/>
    </source>
</evidence>
<evidence type="ECO:0000256" key="13">
    <source>
        <dbReference type="ARBA" id="ARBA00023306"/>
    </source>
</evidence>
<dbReference type="FunFam" id="3.40.50.300:FF:000209">
    <property type="entry name" value="Cell division protein FtsK"/>
    <property type="match status" value="1"/>
</dbReference>
<dbReference type="Proteomes" id="UP000199308">
    <property type="component" value="Unassembled WGS sequence"/>
</dbReference>
<dbReference type="PANTHER" id="PTHR22683">
    <property type="entry name" value="SPORULATION PROTEIN RELATED"/>
    <property type="match status" value="1"/>
</dbReference>
<keyword evidence="13" id="KW-0131">Cell cycle</keyword>
<dbReference type="STRING" id="349064.SAMN05660429_01424"/>
<accession>A0A1I0DAV2</accession>
<feature type="transmembrane region" description="Helical" evidence="16">
    <location>
        <begin position="22"/>
        <end position="44"/>
    </location>
</feature>
<keyword evidence="8" id="KW-0159">Chromosome partition</keyword>
<evidence type="ECO:0000256" key="16">
    <source>
        <dbReference type="SAM" id="Phobius"/>
    </source>
</evidence>
<dbReference type="Pfam" id="PF01580">
    <property type="entry name" value="FtsK_SpoIIIE"/>
    <property type="match status" value="1"/>
</dbReference>
<dbReference type="SUPFAM" id="SSF52540">
    <property type="entry name" value="P-loop containing nucleoside triphosphate hydrolases"/>
    <property type="match status" value="1"/>
</dbReference>
<dbReference type="InterPro" id="IPR050206">
    <property type="entry name" value="FtsK/SpoIIIE/SftA"/>
</dbReference>
<dbReference type="InterPro" id="IPR036388">
    <property type="entry name" value="WH-like_DNA-bd_sf"/>
</dbReference>
<keyword evidence="10 16" id="KW-1133">Transmembrane helix</keyword>
<feature type="region of interest" description="Disordered" evidence="15">
    <location>
        <begin position="801"/>
        <end position="820"/>
    </location>
</feature>
<dbReference type="Pfam" id="PF09397">
    <property type="entry name" value="FtsK_gamma"/>
    <property type="match status" value="1"/>
</dbReference>
<dbReference type="SMART" id="SM00843">
    <property type="entry name" value="Ftsk_gamma"/>
    <property type="match status" value="1"/>
</dbReference>
<evidence type="ECO:0000256" key="6">
    <source>
        <dbReference type="ARBA" id="ARBA00022692"/>
    </source>
</evidence>
<dbReference type="InterPro" id="IPR018541">
    <property type="entry name" value="Ftsk_gamma"/>
</dbReference>
<evidence type="ECO:0000256" key="10">
    <source>
        <dbReference type="ARBA" id="ARBA00022989"/>
    </source>
</evidence>
<dbReference type="Gene3D" id="3.30.980.40">
    <property type="match status" value="1"/>
</dbReference>
<comment type="similarity">
    <text evidence="2">Belongs to the FtsK/SpoIIIE/SftA family.</text>
</comment>
<evidence type="ECO:0000313" key="18">
    <source>
        <dbReference type="EMBL" id="SET28812.1"/>
    </source>
</evidence>
<dbReference type="FunFam" id="3.30.980.40:FF:000001">
    <property type="entry name" value="DNA translocase FtsK"/>
    <property type="match status" value="1"/>
</dbReference>
<dbReference type="InterPro" id="IPR002543">
    <property type="entry name" value="FtsK_dom"/>
</dbReference>
<name>A0A1I0DAV2_THASX</name>
<feature type="transmembrane region" description="Helical" evidence="16">
    <location>
        <begin position="110"/>
        <end position="131"/>
    </location>
</feature>
<keyword evidence="12 16" id="KW-0472">Membrane</keyword>
<evidence type="ECO:0000256" key="11">
    <source>
        <dbReference type="ARBA" id="ARBA00023125"/>
    </source>
</evidence>
<keyword evidence="6 16" id="KW-0812">Transmembrane</keyword>
<evidence type="ECO:0000256" key="2">
    <source>
        <dbReference type="ARBA" id="ARBA00006474"/>
    </source>
</evidence>
<evidence type="ECO:0000313" key="19">
    <source>
        <dbReference type="Proteomes" id="UP000199308"/>
    </source>
</evidence>
<dbReference type="PROSITE" id="PS50901">
    <property type="entry name" value="FTSK"/>
    <property type="match status" value="1"/>
</dbReference>
<dbReference type="GO" id="GO:0005886">
    <property type="term" value="C:plasma membrane"/>
    <property type="evidence" value="ECO:0007669"/>
    <property type="project" value="UniProtKB-SubCell"/>
</dbReference>
<evidence type="ECO:0000256" key="3">
    <source>
        <dbReference type="ARBA" id="ARBA00020887"/>
    </source>
</evidence>
<comment type="subcellular location">
    <subcellularLocation>
        <location evidence="1">Cell membrane</location>
        <topology evidence="1">Multi-pass membrane protein</topology>
    </subcellularLocation>
</comment>
<feature type="transmembrane region" description="Helical" evidence="16">
    <location>
        <begin position="165"/>
        <end position="187"/>
    </location>
</feature>
<evidence type="ECO:0000256" key="12">
    <source>
        <dbReference type="ARBA" id="ARBA00023136"/>
    </source>
</evidence>
<dbReference type="Pfam" id="PF17854">
    <property type="entry name" value="FtsK_alpha"/>
    <property type="match status" value="1"/>
</dbReference>
<protein>
    <recommendedName>
        <fullName evidence="3">DNA translocase FtsK</fullName>
    </recommendedName>
</protein>
<evidence type="ECO:0000256" key="5">
    <source>
        <dbReference type="ARBA" id="ARBA00022618"/>
    </source>
</evidence>
<dbReference type="InterPro" id="IPR025199">
    <property type="entry name" value="FtsK_4TM"/>
</dbReference>
<evidence type="ECO:0000256" key="15">
    <source>
        <dbReference type="SAM" id="MobiDB-lite"/>
    </source>
</evidence>
<dbReference type="GO" id="GO:0051301">
    <property type="term" value="P:cell division"/>
    <property type="evidence" value="ECO:0007669"/>
    <property type="project" value="UniProtKB-KW"/>
</dbReference>
<dbReference type="SUPFAM" id="SSF46785">
    <property type="entry name" value="Winged helix' DNA-binding domain"/>
    <property type="match status" value="1"/>
</dbReference>
<evidence type="ECO:0000256" key="1">
    <source>
        <dbReference type="ARBA" id="ARBA00004651"/>
    </source>
</evidence>
<feature type="transmembrane region" description="Helical" evidence="16">
    <location>
        <begin position="137"/>
        <end position="158"/>
    </location>
</feature>
<dbReference type="InterPro" id="IPR027417">
    <property type="entry name" value="P-loop_NTPase"/>
</dbReference>
<dbReference type="Gene3D" id="1.10.10.10">
    <property type="entry name" value="Winged helix-like DNA-binding domain superfamily/Winged helix DNA-binding domain"/>
    <property type="match status" value="1"/>
</dbReference>
<gene>
    <name evidence="18" type="ORF">SAMN05660429_01424</name>
</gene>
<dbReference type="AlphaFoldDB" id="A0A1I0DAV2"/>